<organism evidence="2">
    <name type="scientific">marine sediment metagenome</name>
    <dbReference type="NCBI Taxonomy" id="412755"/>
    <lineage>
        <taxon>unclassified sequences</taxon>
        <taxon>metagenomes</taxon>
        <taxon>ecological metagenomes</taxon>
    </lineage>
</organism>
<dbReference type="EMBL" id="BART01036805">
    <property type="protein sequence ID" value="GAH14697.1"/>
    <property type="molecule type" value="Genomic_DNA"/>
</dbReference>
<protein>
    <recommendedName>
        <fullName evidence="3">PKD domain-containing protein</fullName>
    </recommendedName>
</protein>
<comment type="caution">
    <text evidence="2">The sequence shown here is derived from an EMBL/GenBank/DDBJ whole genome shotgun (WGS) entry which is preliminary data.</text>
</comment>
<evidence type="ECO:0000256" key="1">
    <source>
        <dbReference type="SAM" id="MobiDB-lite"/>
    </source>
</evidence>
<name>X1D3D2_9ZZZZ</name>
<gene>
    <name evidence="2" type="ORF">S01H4_61896</name>
</gene>
<accession>X1D3D2</accession>
<evidence type="ECO:0000313" key="2">
    <source>
        <dbReference type="EMBL" id="GAH14697.1"/>
    </source>
</evidence>
<reference evidence="2" key="1">
    <citation type="journal article" date="2014" name="Front. Microbiol.">
        <title>High frequency of phylogenetically diverse reductive dehalogenase-homologous genes in deep subseafloor sedimentary metagenomes.</title>
        <authorList>
            <person name="Kawai M."/>
            <person name="Futagami T."/>
            <person name="Toyoda A."/>
            <person name="Takaki Y."/>
            <person name="Nishi S."/>
            <person name="Hori S."/>
            <person name="Arai W."/>
            <person name="Tsubouchi T."/>
            <person name="Morono Y."/>
            <person name="Uchiyama I."/>
            <person name="Ito T."/>
            <person name="Fujiyama A."/>
            <person name="Inagaki F."/>
            <person name="Takami H."/>
        </authorList>
    </citation>
    <scope>NUCLEOTIDE SEQUENCE</scope>
    <source>
        <strain evidence="2">Expedition CK06-06</strain>
    </source>
</reference>
<feature type="non-terminal residue" evidence="2">
    <location>
        <position position="1"/>
    </location>
</feature>
<sequence>GEDGKRLKTLEVAVDESPPAPPEDARIIGLAYDFGPDGANFDPAITFTWSYDPAGYVLGYVAEEDLVLAYYDKDAGKWIELDCVVDTKNNTITALVSHFTTFAIVGTITPPAPPKPPYTPTPAPIPEPAPPVTPAPEPEPAPPVVTPPV</sequence>
<evidence type="ECO:0008006" key="3">
    <source>
        <dbReference type="Google" id="ProtNLM"/>
    </source>
</evidence>
<dbReference type="AlphaFoldDB" id="X1D3D2"/>
<feature type="region of interest" description="Disordered" evidence="1">
    <location>
        <begin position="110"/>
        <end position="149"/>
    </location>
</feature>
<proteinExistence type="predicted"/>